<organism evidence="2 3">
    <name type="scientific">Anaeromyxobacter diazotrophicus</name>
    <dbReference type="NCBI Taxonomy" id="2590199"/>
    <lineage>
        <taxon>Bacteria</taxon>
        <taxon>Pseudomonadati</taxon>
        <taxon>Myxococcota</taxon>
        <taxon>Myxococcia</taxon>
        <taxon>Myxococcales</taxon>
        <taxon>Cystobacterineae</taxon>
        <taxon>Anaeromyxobacteraceae</taxon>
        <taxon>Anaeromyxobacter</taxon>
    </lineage>
</organism>
<dbReference type="InterPro" id="IPR050248">
    <property type="entry name" value="Polysacc_deacetylase_ArnD"/>
</dbReference>
<dbReference type="Gene3D" id="3.20.20.370">
    <property type="entry name" value="Glycoside hydrolase/deacetylase"/>
    <property type="match status" value="1"/>
</dbReference>
<sequence>MLASLSIDLDALEHYHRIHGLPERAPGDDPVYGKAVERFGELCARLGLRGTAFCVGLNLADPAAAAAVRRLAAAGHELGNHSLSHDYALSRRPAAAIAAEVEGGAAAIAAVTGARPVGFRAPGYTLSGPLVSALAAQGYRYDSSTFPALPYYLAKAAVLGTLALGARPSRAILDRPRVLAAPRRPYRPRPDEPYAQGELPLLELPVATGLLGFPLTGTFVATLPAWAVRLLRAGAARRPLLAIELHGVDLLDASDASPALAARQRDLRVPAAEKLRRIERFVRSFGEREWLTLAEAAARLAA</sequence>
<dbReference type="GO" id="GO:0016810">
    <property type="term" value="F:hydrolase activity, acting on carbon-nitrogen (but not peptide) bonds"/>
    <property type="evidence" value="ECO:0007669"/>
    <property type="project" value="InterPro"/>
</dbReference>
<dbReference type="Pfam" id="PF01522">
    <property type="entry name" value="Polysacc_deac_1"/>
    <property type="match status" value="1"/>
</dbReference>
<protein>
    <recommendedName>
        <fullName evidence="1">NodB homology domain-containing protein</fullName>
    </recommendedName>
</protein>
<dbReference type="Proteomes" id="UP000503640">
    <property type="component" value="Unassembled WGS sequence"/>
</dbReference>
<dbReference type="SUPFAM" id="SSF88713">
    <property type="entry name" value="Glycoside hydrolase/deacetylase"/>
    <property type="match status" value="1"/>
</dbReference>
<evidence type="ECO:0000313" key="2">
    <source>
        <dbReference type="EMBL" id="GEJ59320.1"/>
    </source>
</evidence>
<evidence type="ECO:0000313" key="3">
    <source>
        <dbReference type="Proteomes" id="UP000503640"/>
    </source>
</evidence>
<dbReference type="RefSeq" id="WP_176068704.1">
    <property type="nucleotide sequence ID" value="NZ_BJTG01000013.1"/>
</dbReference>
<proteinExistence type="predicted"/>
<comment type="caution">
    <text evidence="2">The sequence shown here is derived from an EMBL/GenBank/DDBJ whole genome shotgun (WGS) entry which is preliminary data.</text>
</comment>
<reference evidence="3" key="1">
    <citation type="journal article" date="2020" name="Appl. Environ. Microbiol.">
        <title>Diazotrophic Anaeromyxobacter Isolates from Soils.</title>
        <authorList>
            <person name="Masuda Y."/>
            <person name="Yamanaka H."/>
            <person name="Xu Z.X."/>
            <person name="Shiratori Y."/>
            <person name="Aono T."/>
            <person name="Amachi S."/>
            <person name="Senoo K."/>
            <person name="Itoh H."/>
        </authorList>
    </citation>
    <scope>NUCLEOTIDE SEQUENCE [LARGE SCALE GENOMIC DNA]</scope>
    <source>
        <strain evidence="3">R267</strain>
    </source>
</reference>
<name>A0A7I9VT61_9BACT</name>
<accession>A0A7I9VT61</accession>
<feature type="domain" description="NodB homology" evidence="1">
    <location>
        <begin position="35"/>
        <end position="141"/>
    </location>
</feature>
<dbReference type="AlphaFoldDB" id="A0A7I9VT61"/>
<gene>
    <name evidence="2" type="ORF">AMYX_40610</name>
</gene>
<keyword evidence="3" id="KW-1185">Reference proteome</keyword>
<dbReference type="InterPro" id="IPR011330">
    <property type="entry name" value="Glyco_hydro/deAcase_b/a-brl"/>
</dbReference>
<dbReference type="InterPro" id="IPR002509">
    <property type="entry name" value="NODB_dom"/>
</dbReference>
<dbReference type="EMBL" id="BJTG01000013">
    <property type="protein sequence ID" value="GEJ59320.1"/>
    <property type="molecule type" value="Genomic_DNA"/>
</dbReference>
<dbReference type="GO" id="GO:0005975">
    <property type="term" value="P:carbohydrate metabolic process"/>
    <property type="evidence" value="ECO:0007669"/>
    <property type="project" value="InterPro"/>
</dbReference>
<evidence type="ECO:0000259" key="1">
    <source>
        <dbReference type="Pfam" id="PF01522"/>
    </source>
</evidence>
<dbReference type="PANTHER" id="PTHR10587">
    <property type="entry name" value="GLYCOSYL TRANSFERASE-RELATED"/>
    <property type="match status" value="1"/>
</dbReference>